<proteinExistence type="predicted"/>
<dbReference type="Pfam" id="PF10109">
    <property type="entry name" value="Phage_TAC_7"/>
    <property type="match status" value="2"/>
</dbReference>
<dbReference type="AlphaFoldDB" id="A0A7W4JQX5"/>
<dbReference type="InterPro" id="IPR019289">
    <property type="entry name" value="Phage_tail_E/E"/>
</dbReference>
<comment type="caution">
    <text evidence="1">The sequence shown here is derived from an EMBL/GenBank/DDBJ whole genome shotgun (WGS) entry which is preliminary data.</text>
</comment>
<dbReference type="RefSeq" id="WP_183118405.1">
    <property type="nucleotide sequence ID" value="NZ_JABEQF010000003.1"/>
</dbReference>
<organism evidence="1 2">
    <name type="scientific">Gluconacetobacter azotocaptans</name>
    <dbReference type="NCBI Taxonomy" id="142834"/>
    <lineage>
        <taxon>Bacteria</taxon>
        <taxon>Pseudomonadati</taxon>
        <taxon>Pseudomonadota</taxon>
        <taxon>Alphaproteobacteria</taxon>
        <taxon>Acetobacterales</taxon>
        <taxon>Acetobacteraceae</taxon>
        <taxon>Gluconacetobacter</taxon>
    </lineage>
</organism>
<dbReference type="EMBL" id="JABEQF010000003">
    <property type="protein sequence ID" value="MBB2189213.1"/>
    <property type="molecule type" value="Genomic_DNA"/>
</dbReference>
<dbReference type="Proteomes" id="UP000555756">
    <property type="component" value="Unassembled WGS sequence"/>
</dbReference>
<gene>
    <name evidence="1" type="ORF">HLH34_04440</name>
</gene>
<protein>
    <submittedName>
        <fullName evidence="1">Phage tail assembly protein</fullName>
    </submittedName>
</protein>
<reference evidence="1 2" key="1">
    <citation type="submission" date="2020-04" db="EMBL/GenBank/DDBJ databases">
        <title>Description of novel Gluconacetobacter.</title>
        <authorList>
            <person name="Sombolestani A."/>
        </authorList>
    </citation>
    <scope>NUCLEOTIDE SEQUENCE [LARGE SCALE GENOMIC DNA]</scope>
    <source>
        <strain evidence="1 2">LMG 21311</strain>
    </source>
</reference>
<name>A0A7W4JQX5_9PROT</name>
<evidence type="ECO:0000313" key="2">
    <source>
        <dbReference type="Proteomes" id="UP000555756"/>
    </source>
</evidence>
<keyword evidence="2" id="KW-1185">Reference proteome</keyword>
<evidence type="ECO:0000313" key="1">
    <source>
        <dbReference type="EMBL" id="MBB2189213.1"/>
    </source>
</evidence>
<accession>A0A7W4JQX5</accession>
<sequence length="220" mass="24042">MTLDLSDEYVLSAMAAPDDEAAPDEPGLIVLDESIEWKGTRYTELRLREPLVAEVLFSTRVMGARATRSTAYAAQLDLVARVAKWPAAAIDRLPVRALDRAVAYVTDFEENARRPADEDPDLSSDLRLVLSPPVQAVGQDHGDMALHEPTVAQRKAYIARTARETPEAFVQGEIDLVAAVSGWPMAAVLKMPIGKFAQAADYLTGFFTRGPRTGPNYRAS</sequence>